<evidence type="ECO:0000313" key="3">
    <source>
        <dbReference type="Proteomes" id="UP000324222"/>
    </source>
</evidence>
<gene>
    <name evidence="2" type="ORF">E2C01_065655</name>
</gene>
<evidence type="ECO:0000313" key="2">
    <source>
        <dbReference type="EMBL" id="MPC71378.1"/>
    </source>
</evidence>
<dbReference type="EMBL" id="VSRR010032774">
    <property type="protein sequence ID" value="MPC71378.1"/>
    <property type="molecule type" value="Genomic_DNA"/>
</dbReference>
<protein>
    <submittedName>
        <fullName evidence="2">Uncharacterized protein</fullName>
    </submittedName>
</protein>
<proteinExistence type="predicted"/>
<accession>A0A5B7HRQ3</accession>
<sequence length="71" mass="8039">MRKNEGVKTLRSWASTSQQQEPERPDSFLEKMAMAGQMRESDDTTHTFCCGLLPGYFAIDTTKPAHYKVPS</sequence>
<organism evidence="2 3">
    <name type="scientific">Portunus trituberculatus</name>
    <name type="common">Swimming crab</name>
    <name type="synonym">Neptunus trituberculatus</name>
    <dbReference type="NCBI Taxonomy" id="210409"/>
    <lineage>
        <taxon>Eukaryota</taxon>
        <taxon>Metazoa</taxon>
        <taxon>Ecdysozoa</taxon>
        <taxon>Arthropoda</taxon>
        <taxon>Crustacea</taxon>
        <taxon>Multicrustacea</taxon>
        <taxon>Malacostraca</taxon>
        <taxon>Eumalacostraca</taxon>
        <taxon>Eucarida</taxon>
        <taxon>Decapoda</taxon>
        <taxon>Pleocyemata</taxon>
        <taxon>Brachyura</taxon>
        <taxon>Eubrachyura</taxon>
        <taxon>Portunoidea</taxon>
        <taxon>Portunidae</taxon>
        <taxon>Portuninae</taxon>
        <taxon>Portunus</taxon>
    </lineage>
</organism>
<evidence type="ECO:0000256" key="1">
    <source>
        <dbReference type="SAM" id="MobiDB-lite"/>
    </source>
</evidence>
<dbReference type="Proteomes" id="UP000324222">
    <property type="component" value="Unassembled WGS sequence"/>
</dbReference>
<reference evidence="2 3" key="1">
    <citation type="submission" date="2019-05" db="EMBL/GenBank/DDBJ databases">
        <title>Another draft genome of Portunus trituberculatus and its Hox gene families provides insights of decapod evolution.</title>
        <authorList>
            <person name="Jeong J.-H."/>
            <person name="Song I."/>
            <person name="Kim S."/>
            <person name="Choi T."/>
            <person name="Kim D."/>
            <person name="Ryu S."/>
            <person name="Kim W."/>
        </authorList>
    </citation>
    <scope>NUCLEOTIDE SEQUENCE [LARGE SCALE GENOMIC DNA]</scope>
    <source>
        <tissue evidence="2">Muscle</tissue>
    </source>
</reference>
<dbReference type="OrthoDB" id="421226at2759"/>
<comment type="caution">
    <text evidence="2">The sequence shown here is derived from an EMBL/GenBank/DDBJ whole genome shotgun (WGS) entry which is preliminary data.</text>
</comment>
<feature type="region of interest" description="Disordered" evidence="1">
    <location>
        <begin position="1"/>
        <end position="26"/>
    </location>
</feature>
<keyword evidence="3" id="KW-1185">Reference proteome</keyword>
<name>A0A5B7HRQ3_PORTR</name>
<dbReference type="AlphaFoldDB" id="A0A5B7HRQ3"/>